<reference evidence="1 2" key="1">
    <citation type="journal article" date="2016" name="Nat. Commun.">
        <title>Thousands of microbial genomes shed light on interconnected biogeochemical processes in an aquifer system.</title>
        <authorList>
            <person name="Anantharaman K."/>
            <person name="Brown C.T."/>
            <person name="Hug L.A."/>
            <person name="Sharon I."/>
            <person name="Castelle C.J."/>
            <person name="Probst A.J."/>
            <person name="Thomas B.C."/>
            <person name="Singh A."/>
            <person name="Wilkins M.J."/>
            <person name="Karaoz U."/>
            <person name="Brodie E.L."/>
            <person name="Williams K.H."/>
            <person name="Hubbard S.S."/>
            <person name="Banfield J.F."/>
        </authorList>
    </citation>
    <scope>NUCLEOTIDE SEQUENCE [LARGE SCALE GENOMIC DNA]</scope>
</reference>
<accession>A0A1G1W2G9</accession>
<gene>
    <name evidence="1" type="ORF">A2113_00955</name>
</gene>
<evidence type="ECO:0000313" key="1">
    <source>
        <dbReference type="EMBL" id="OGY21879.1"/>
    </source>
</evidence>
<proteinExistence type="predicted"/>
<dbReference type="AlphaFoldDB" id="A0A1G1W2G9"/>
<sequence>MSASLTKRRIEMATDATLTEEEKRAIYEAIRRNSHSDDRDPCEVITEDYGGDAEQYLRSMARWYGIPIGSKRQQ</sequence>
<comment type="caution">
    <text evidence="1">The sequence shown here is derived from an EMBL/GenBank/DDBJ whole genome shotgun (WGS) entry which is preliminary data.</text>
</comment>
<name>A0A1G1W2G9_9BACT</name>
<evidence type="ECO:0000313" key="2">
    <source>
        <dbReference type="Proteomes" id="UP000176299"/>
    </source>
</evidence>
<dbReference type="EMBL" id="MHCN01000010">
    <property type="protein sequence ID" value="OGY21879.1"/>
    <property type="molecule type" value="Genomic_DNA"/>
</dbReference>
<protein>
    <submittedName>
        <fullName evidence="1">Uncharacterized protein</fullName>
    </submittedName>
</protein>
<dbReference type="Proteomes" id="UP000176299">
    <property type="component" value="Unassembled WGS sequence"/>
</dbReference>
<organism evidence="1 2">
    <name type="scientific">Candidatus Woykebacteria bacterium GWA1_44_8</name>
    <dbReference type="NCBI Taxonomy" id="1802591"/>
    <lineage>
        <taxon>Bacteria</taxon>
        <taxon>Candidatus Woykeibacteriota</taxon>
    </lineage>
</organism>